<feature type="chain" id="PRO_5047496872" evidence="1">
    <location>
        <begin position="19"/>
        <end position="248"/>
    </location>
</feature>
<dbReference type="EMBL" id="JBDIME010000007">
    <property type="protein sequence ID" value="MEN2790099.1"/>
    <property type="molecule type" value="Genomic_DNA"/>
</dbReference>
<evidence type="ECO:0000259" key="2">
    <source>
        <dbReference type="Pfam" id="PF10988"/>
    </source>
</evidence>
<proteinExistence type="predicted"/>
<comment type="caution">
    <text evidence="3">The sequence shown here is derived from an EMBL/GenBank/DDBJ whole genome shotgun (WGS) entry which is preliminary data.</text>
</comment>
<dbReference type="Gene3D" id="2.160.20.120">
    <property type="match status" value="1"/>
</dbReference>
<gene>
    <name evidence="3" type="ORF">ABC974_10715</name>
</gene>
<dbReference type="InterPro" id="IPR021255">
    <property type="entry name" value="DUF2807"/>
</dbReference>
<evidence type="ECO:0000313" key="3">
    <source>
        <dbReference type="EMBL" id="MEN2790099.1"/>
    </source>
</evidence>
<protein>
    <submittedName>
        <fullName evidence="3">Head GIN domain-containing protein</fullName>
    </submittedName>
</protein>
<accession>A0ABU9Y2S3</accession>
<keyword evidence="1" id="KW-0732">Signal</keyword>
<dbReference type="Pfam" id="PF10988">
    <property type="entry name" value="DUF2807"/>
    <property type="match status" value="1"/>
</dbReference>
<dbReference type="RefSeq" id="WP_343888603.1">
    <property type="nucleotide sequence ID" value="NZ_BAAAEH010000010.1"/>
</dbReference>
<organism evidence="3 4">
    <name type="scientific">Sphingomonas oligophenolica</name>
    <dbReference type="NCBI Taxonomy" id="301154"/>
    <lineage>
        <taxon>Bacteria</taxon>
        <taxon>Pseudomonadati</taxon>
        <taxon>Pseudomonadota</taxon>
        <taxon>Alphaproteobacteria</taxon>
        <taxon>Sphingomonadales</taxon>
        <taxon>Sphingomonadaceae</taxon>
        <taxon>Sphingomonas</taxon>
    </lineage>
</organism>
<evidence type="ECO:0000313" key="4">
    <source>
        <dbReference type="Proteomes" id="UP001419910"/>
    </source>
</evidence>
<name>A0ABU9Y2S3_9SPHN</name>
<evidence type="ECO:0000256" key="1">
    <source>
        <dbReference type="SAM" id="SignalP"/>
    </source>
</evidence>
<sequence length="248" mass="24531">MRPVALMAALIAALPLVACSYHSDDDSKPGVAGSGTGTSRSFAVADFTGVDLRGSDDVDIRVGTGFSVRAEGPSAELDKLKIEKVGDTLRIGRINGSGFHWGGGSHKGVTVFVTMPRIAEAAIAGSANMSVDRVDGQSFKGESAGSGDLDVASLNVQTGDFSIAGSGGMKLKGSSRHLKIAIAGSGDVDAGGLKAEGADVSVAGSGGVRADVTGPAQVSVMGSGDVDLGSGAKCSTSKMGSGDVHCGS</sequence>
<dbReference type="Proteomes" id="UP001419910">
    <property type="component" value="Unassembled WGS sequence"/>
</dbReference>
<feature type="signal peptide" evidence="1">
    <location>
        <begin position="1"/>
        <end position="18"/>
    </location>
</feature>
<feature type="domain" description="Putative auto-transporter adhesin head GIN" evidence="2">
    <location>
        <begin position="46"/>
        <end position="227"/>
    </location>
</feature>
<keyword evidence="4" id="KW-1185">Reference proteome</keyword>
<reference evidence="3 4" key="1">
    <citation type="submission" date="2024-05" db="EMBL/GenBank/DDBJ databases">
        <authorList>
            <person name="Liu Q."/>
            <person name="Xin Y.-H."/>
        </authorList>
    </citation>
    <scope>NUCLEOTIDE SEQUENCE [LARGE SCALE GENOMIC DNA]</scope>
    <source>
        <strain evidence="3 4">CGMCC 1.10181</strain>
    </source>
</reference>